<evidence type="ECO:0000256" key="1">
    <source>
        <dbReference type="ARBA" id="ARBA00004906"/>
    </source>
</evidence>
<feature type="region of interest" description="Disordered" evidence="9">
    <location>
        <begin position="132"/>
        <end position="304"/>
    </location>
</feature>
<evidence type="ECO:0000256" key="8">
    <source>
        <dbReference type="SAM" id="Coils"/>
    </source>
</evidence>
<evidence type="ECO:0000313" key="12">
    <source>
        <dbReference type="Proteomes" id="UP000198372"/>
    </source>
</evidence>
<feature type="domain" description="RING-type" evidence="10">
    <location>
        <begin position="516"/>
        <end position="754"/>
    </location>
</feature>
<dbReference type="InterPro" id="IPR047544">
    <property type="entry name" value="RING-HC_RBR_RNF216"/>
</dbReference>
<protein>
    <submittedName>
        <fullName evidence="11">BQ2448_3116 protein</fullName>
    </submittedName>
</protein>
<dbReference type="CDD" id="cd20339">
    <property type="entry name" value="BRcat_RBR_RNF216"/>
    <property type="match status" value="1"/>
</dbReference>
<dbReference type="CDD" id="cd20353">
    <property type="entry name" value="Rcat_RBR_RNF216"/>
    <property type="match status" value="1"/>
</dbReference>
<evidence type="ECO:0000256" key="2">
    <source>
        <dbReference type="ARBA" id="ARBA00022679"/>
    </source>
</evidence>
<keyword evidence="4" id="KW-0677">Repeat</keyword>
<keyword evidence="3" id="KW-0479">Metal-binding</keyword>
<name>A0A238FK34_9BASI</name>
<dbReference type="AlphaFoldDB" id="A0A238FK34"/>
<dbReference type="GO" id="GO:0008270">
    <property type="term" value="F:zinc ion binding"/>
    <property type="evidence" value="ECO:0007669"/>
    <property type="project" value="UniProtKB-KW"/>
</dbReference>
<feature type="compositionally biased region" description="Low complexity" evidence="9">
    <location>
        <begin position="238"/>
        <end position="259"/>
    </location>
</feature>
<dbReference type="CDD" id="cd16630">
    <property type="entry name" value="RING-HC_RBR_RNF216"/>
    <property type="match status" value="1"/>
</dbReference>
<dbReference type="EMBL" id="FMSP01000007">
    <property type="protein sequence ID" value="SCV71528.1"/>
    <property type="molecule type" value="Genomic_DNA"/>
</dbReference>
<dbReference type="SUPFAM" id="SSF57850">
    <property type="entry name" value="RING/U-box"/>
    <property type="match status" value="1"/>
</dbReference>
<dbReference type="PANTHER" id="PTHR22770">
    <property type="entry name" value="UBIQUITIN CONJUGATING ENZYME 7 INTERACTING PROTEIN-RELATED"/>
    <property type="match status" value="1"/>
</dbReference>
<feature type="compositionally biased region" description="Basic and acidic residues" evidence="9">
    <location>
        <begin position="183"/>
        <end position="215"/>
    </location>
</feature>
<feature type="region of interest" description="Disordered" evidence="9">
    <location>
        <begin position="800"/>
        <end position="844"/>
    </location>
</feature>
<sequence>MVEESSRVDTIELALSDDVAVQLCAMLKRKRAGAPVQFDLVGIEAWSRMFKEEAAAGGLEMENLDGFRKARFMHLCDTMPLSKTPYTPVQYGPLSGGRLEYSDHELPPGATTLARLHAGLDRDAVVEDDDSDANWADDFVDGDEIHVQEAGPSNDKGKKRAIEDPEVPPRKKGGWDNVQPVTSERDDSETGKGKGRDKGKGKGKGKGKERERDTEPEILYLSDDESMGERYTFIPHKAGPAQQHPAAGQGPAPRAQAGPSNPKELHELLWRDSSPPPLRSLSPDNAAARRPPPKPRPNGATDDEQAEQAALDMILAVIPDVDPKHVLSLYHQVLYEKSVDRIVEKLLTDPYPKIVLEPNPPKSDHKRKYYDSDSCDDDADISPAKDTKGYLNVASRPAPDFIYLQAAQTYLLDDFPLMRQADILRVFKNEGKSFYAPTYAKLHAAMKMVDGERGFTLMKKHTTRQKNKEFRYCWSLQNERKWVLRYLDRFAIEKKQEEERAKREEEQLEAEIKSGAYFECGCCFSDTAFSRIATCSEGCQFCRDCATQNVNTQIGMRKCAIPCMSVDGCAAIFLDSELERFLAATTVAALEKIRQEKEVDSAELEGLEKCPFCSFACIIDNPTERLFHCISDACRIVSCRQCKRRDHLPRTCKEEEDAEQKINSVHKVEGTYKGVLAMRLQRIHALAAHSTEAMSEALIRKCPNPRCGEPYIKEDGCNKMTCPSCRTMSCFICGQIVRGYEHFKNAGYVNTPKGSDSASACLLWDDHKTRTFQEVEAARAAAAAEVLNANPNIDQEALKKLQDKAPPVDPRFVRPPPPVEPRPPAAPVPNVAAPAHRGARGKVR</sequence>
<accession>A0A238FK34</accession>
<feature type="coiled-coil region" evidence="8">
    <location>
        <begin position="487"/>
        <end position="514"/>
    </location>
</feature>
<dbReference type="OrthoDB" id="10009520at2759"/>
<dbReference type="GO" id="GO:0016740">
    <property type="term" value="F:transferase activity"/>
    <property type="evidence" value="ECO:0007669"/>
    <property type="project" value="UniProtKB-KW"/>
</dbReference>
<reference evidence="12" key="1">
    <citation type="submission" date="2016-09" db="EMBL/GenBank/DDBJ databases">
        <authorList>
            <person name="Jeantristanb JTB J.-T."/>
            <person name="Ricardo R."/>
        </authorList>
    </citation>
    <scope>NUCLEOTIDE SEQUENCE [LARGE SCALE GENOMIC DNA]</scope>
</reference>
<evidence type="ECO:0000256" key="5">
    <source>
        <dbReference type="ARBA" id="ARBA00022771"/>
    </source>
</evidence>
<dbReference type="Proteomes" id="UP000198372">
    <property type="component" value="Unassembled WGS sequence"/>
</dbReference>
<dbReference type="PANTHER" id="PTHR22770:SF47">
    <property type="entry name" value="E3 UBIQUITIN-PROTEIN LIGASE RNF216"/>
    <property type="match status" value="1"/>
</dbReference>
<evidence type="ECO:0000256" key="7">
    <source>
        <dbReference type="ARBA" id="ARBA00022833"/>
    </source>
</evidence>
<comment type="pathway">
    <text evidence="1">Protein modification; protein ubiquitination.</text>
</comment>
<feature type="compositionally biased region" description="Basic and acidic residues" evidence="9">
    <location>
        <begin position="160"/>
        <end position="169"/>
    </location>
</feature>
<organism evidence="11 12">
    <name type="scientific">Microbotryum intermedium</name>
    <dbReference type="NCBI Taxonomy" id="269621"/>
    <lineage>
        <taxon>Eukaryota</taxon>
        <taxon>Fungi</taxon>
        <taxon>Dikarya</taxon>
        <taxon>Basidiomycota</taxon>
        <taxon>Pucciniomycotina</taxon>
        <taxon>Microbotryomycetes</taxon>
        <taxon>Microbotryales</taxon>
        <taxon>Microbotryaceae</taxon>
        <taxon>Microbotryum</taxon>
    </lineage>
</organism>
<dbReference type="InterPro" id="IPR047546">
    <property type="entry name" value="Rcat_RBR_RNF216"/>
</dbReference>
<dbReference type="SMART" id="SM00647">
    <property type="entry name" value="IBR"/>
    <property type="match status" value="2"/>
</dbReference>
<dbReference type="InterPro" id="IPR051628">
    <property type="entry name" value="LUBAC_E3_Ligases"/>
</dbReference>
<evidence type="ECO:0000256" key="6">
    <source>
        <dbReference type="ARBA" id="ARBA00022786"/>
    </source>
</evidence>
<feature type="region of interest" description="Disordered" evidence="9">
    <location>
        <begin position="356"/>
        <end position="378"/>
    </location>
</feature>
<dbReference type="STRING" id="269621.A0A238FK34"/>
<dbReference type="PROSITE" id="PS51873">
    <property type="entry name" value="TRIAD"/>
    <property type="match status" value="1"/>
</dbReference>
<dbReference type="Gene3D" id="1.20.120.1750">
    <property type="match status" value="1"/>
</dbReference>
<keyword evidence="8" id="KW-0175">Coiled coil</keyword>
<keyword evidence="5" id="KW-0863">Zinc-finger</keyword>
<keyword evidence="6" id="KW-0833">Ubl conjugation pathway</keyword>
<evidence type="ECO:0000256" key="9">
    <source>
        <dbReference type="SAM" id="MobiDB-lite"/>
    </source>
</evidence>
<proteinExistence type="predicted"/>
<dbReference type="InterPro" id="IPR002867">
    <property type="entry name" value="IBR_dom"/>
</dbReference>
<dbReference type="InterPro" id="IPR047545">
    <property type="entry name" value="BRcat_RBR_RNF216"/>
</dbReference>
<evidence type="ECO:0000259" key="10">
    <source>
        <dbReference type="PROSITE" id="PS51873"/>
    </source>
</evidence>
<evidence type="ECO:0000313" key="11">
    <source>
        <dbReference type="EMBL" id="SCV71528.1"/>
    </source>
</evidence>
<keyword evidence="2" id="KW-0808">Transferase</keyword>
<keyword evidence="7" id="KW-0862">Zinc</keyword>
<evidence type="ECO:0000256" key="4">
    <source>
        <dbReference type="ARBA" id="ARBA00022737"/>
    </source>
</evidence>
<feature type="compositionally biased region" description="Pro residues" evidence="9">
    <location>
        <begin position="807"/>
        <end position="827"/>
    </location>
</feature>
<evidence type="ECO:0000256" key="3">
    <source>
        <dbReference type="ARBA" id="ARBA00022723"/>
    </source>
</evidence>
<feature type="compositionally biased region" description="Low complexity" evidence="9">
    <location>
        <begin position="279"/>
        <end position="289"/>
    </location>
</feature>
<gene>
    <name evidence="11" type="ORF">BQ2448_3116</name>
</gene>
<dbReference type="Pfam" id="PF26200">
    <property type="entry name" value="Rcat_RNF216"/>
    <property type="match status" value="1"/>
</dbReference>
<dbReference type="InterPro" id="IPR044066">
    <property type="entry name" value="TRIAD_supradom"/>
</dbReference>
<keyword evidence="12" id="KW-1185">Reference proteome</keyword>